<dbReference type="SUPFAM" id="SSF141371">
    <property type="entry name" value="PilZ domain-like"/>
    <property type="match status" value="1"/>
</dbReference>
<dbReference type="Pfam" id="PF07238">
    <property type="entry name" value="PilZ"/>
    <property type="match status" value="1"/>
</dbReference>
<dbReference type="Gene3D" id="2.40.10.220">
    <property type="entry name" value="predicted glycosyltransferase like domains"/>
    <property type="match status" value="1"/>
</dbReference>
<feature type="domain" description="PilZ" evidence="1">
    <location>
        <begin position="15"/>
        <end position="97"/>
    </location>
</feature>
<name>A0A2A4IB42_9SPHN</name>
<evidence type="ECO:0000259" key="1">
    <source>
        <dbReference type="Pfam" id="PF07238"/>
    </source>
</evidence>
<evidence type="ECO:0000313" key="3">
    <source>
        <dbReference type="Proteomes" id="UP000218323"/>
    </source>
</evidence>
<keyword evidence="3" id="KW-1185">Reference proteome</keyword>
<dbReference type="GO" id="GO:0035438">
    <property type="term" value="F:cyclic-di-GMP binding"/>
    <property type="evidence" value="ECO:0007669"/>
    <property type="project" value="InterPro"/>
</dbReference>
<dbReference type="RefSeq" id="WP_066709119.1">
    <property type="nucleotide sequence ID" value="NZ_JBHIWA010000005.1"/>
</dbReference>
<accession>A0A2A4IB42</accession>
<organism evidence="2 3">
    <name type="scientific">Sphingomonas adhaesiva</name>
    <dbReference type="NCBI Taxonomy" id="28212"/>
    <lineage>
        <taxon>Bacteria</taxon>
        <taxon>Pseudomonadati</taxon>
        <taxon>Pseudomonadota</taxon>
        <taxon>Alphaproteobacteria</taxon>
        <taxon>Sphingomonadales</taxon>
        <taxon>Sphingomonadaceae</taxon>
        <taxon>Sphingomonas</taxon>
    </lineage>
</organism>
<dbReference type="AlphaFoldDB" id="A0A2A4IB42"/>
<dbReference type="InterPro" id="IPR009875">
    <property type="entry name" value="PilZ_domain"/>
</dbReference>
<gene>
    <name evidence="2" type="ORF">COA07_01520</name>
</gene>
<proteinExistence type="predicted"/>
<dbReference type="EMBL" id="NWVC01000001">
    <property type="protein sequence ID" value="PCG15695.1"/>
    <property type="molecule type" value="Genomic_DNA"/>
</dbReference>
<reference evidence="2 3" key="1">
    <citation type="submission" date="2017-09" db="EMBL/GenBank/DDBJ databases">
        <title>Sphingomonas adhaesiva DSM 7418, whole genome shotgun sequence.</title>
        <authorList>
            <person name="Feng G."/>
            <person name="Zhu H."/>
        </authorList>
    </citation>
    <scope>NUCLEOTIDE SEQUENCE [LARGE SCALE GENOMIC DNA]</scope>
    <source>
        <strain evidence="2 3">DSM 7418</strain>
    </source>
</reference>
<evidence type="ECO:0000313" key="2">
    <source>
        <dbReference type="EMBL" id="PCG15695.1"/>
    </source>
</evidence>
<dbReference type="Proteomes" id="UP000218323">
    <property type="component" value="Unassembled WGS sequence"/>
</dbReference>
<protein>
    <submittedName>
        <fullName evidence="2">PilZ domain-containing protein</fullName>
    </submittedName>
</protein>
<sequence>MFVAEFALAERTTTNRRRSPRAPVCLDAQLGEGCLQRTLCRVVDISLHGCRLHAYSSMAPNTTIWLNIPGLGAMGADIMWSDDLVAGCQFHAPLTQETFDGFIAGHG</sequence>
<comment type="caution">
    <text evidence="2">The sequence shown here is derived from an EMBL/GenBank/DDBJ whole genome shotgun (WGS) entry which is preliminary data.</text>
</comment>